<evidence type="ECO:0008006" key="5">
    <source>
        <dbReference type="Google" id="ProtNLM"/>
    </source>
</evidence>
<dbReference type="PANTHER" id="PTHR37196">
    <property type="entry name" value="TRANSMEMBRANE PROTEIN"/>
    <property type="match status" value="1"/>
</dbReference>
<proteinExistence type="predicted"/>
<feature type="region of interest" description="Disordered" evidence="1">
    <location>
        <begin position="93"/>
        <end position="113"/>
    </location>
</feature>
<evidence type="ECO:0000313" key="4">
    <source>
        <dbReference type="Proteomes" id="UP001603857"/>
    </source>
</evidence>
<keyword evidence="4" id="KW-1185">Reference proteome</keyword>
<dbReference type="AlphaFoldDB" id="A0ABD1KZQ9"/>
<accession>A0ABD1KZQ9</accession>
<evidence type="ECO:0000256" key="2">
    <source>
        <dbReference type="SAM" id="Phobius"/>
    </source>
</evidence>
<reference evidence="3 4" key="1">
    <citation type="submission" date="2024-08" db="EMBL/GenBank/DDBJ databases">
        <title>Insights into the chromosomal genome structure of Flemingia macrophylla.</title>
        <authorList>
            <person name="Ding Y."/>
            <person name="Zhao Y."/>
            <person name="Bi W."/>
            <person name="Wu M."/>
            <person name="Zhao G."/>
            <person name="Gong Y."/>
            <person name="Li W."/>
            <person name="Zhang P."/>
        </authorList>
    </citation>
    <scope>NUCLEOTIDE SEQUENCE [LARGE SCALE GENOMIC DNA]</scope>
    <source>
        <strain evidence="3">DYQJB</strain>
        <tissue evidence="3">Leaf</tissue>
    </source>
</reference>
<keyword evidence="2" id="KW-0812">Transmembrane</keyword>
<feature type="compositionally biased region" description="Basic and acidic residues" evidence="1">
    <location>
        <begin position="98"/>
        <end position="113"/>
    </location>
</feature>
<dbReference type="PANTHER" id="PTHR37196:SF2">
    <property type="entry name" value="TRANSMEMBRANE PROTEIN"/>
    <property type="match status" value="1"/>
</dbReference>
<dbReference type="EMBL" id="JBGMDY010000011">
    <property type="protein sequence ID" value="KAL2316736.1"/>
    <property type="molecule type" value="Genomic_DNA"/>
</dbReference>
<dbReference type="Proteomes" id="UP001603857">
    <property type="component" value="Unassembled WGS sequence"/>
</dbReference>
<name>A0ABD1KZQ9_9FABA</name>
<protein>
    <recommendedName>
        <fullName evidence="5">Transmembrane protein</fullName>
    </recommendedName>
</protein>
<evidence type="ECO:0000313" key="3">
    <source>
        <dbReference type="EMBL" id="KAL2316736.1"/>
    </source>
</evidence>
<comment type="caution">
    <text evidence="3">The sequence shown here is derived from an EMBL/GenBank/DDBJ whole genome shotgun (WGS) entry which is preliminary data.</text>
</comment>
<sequence length="113" mass="12254">MRCLCPQLQSSVPPLPAKLKLRHTTILFQTSTHRPPRGKNLPSASSLSTNALPHLMVVAPAQSGDLSTLLPISVVLVLAYFIANFVVPGFLINSSGYDESKEEEKDADVNAER</sequence>
<evidence type="ECO:0000256" key="1">
    <source>
        <dbReference type="SAM" id="MobiDB-lite"/>
    </source>
</evidence>
<organism evidence="3 4">
    <name type="scientific">Flemingia macrophylla</name>
    <dbReference type="NCBI Taxonomy" id="520843"/>
    <lineage>
        <taxon>Eukaryota</taxon>
        <taxon>Viridiplantae</taxon>
        <taxon>Streptophyta</taxon>
        <taxon>Embryophyta</taxon>
        <taxon>Tracheophyta</taxon>
        <taxon>Spermatophyta</taxon>
        <taxon>Magnoliopsida</taxon>
        <taxon>eudicotyledons</taxon>
        <taxon>Gunneridae</taxon>
        <taxon>Pentapetalae</taxon>
        <taxon>rosids</taxon>
        <taxon>fabids</taxon>
        <taxon>Fabales</taxon>
        <taxon>Fabaceae</taxon>
        <taxon>Papilionoideae</taxon>
        <taxon>50 kb inversion clade</taxon>
        <taxon>NPAAA clade</taxon>
        <taxon>indigoferoid/millettioid clade</taxon>
        <taxon>Phaseoleae</taxon>
        <taxon>Flemingia</taxon>
    </lineage>
</organism>
<keyword evidence="2" id="KW-0472">Membrane</keyword>
<feature type="transmembrane region" description="Helical" evidence="2">
    <location>
        <begin position="69"/>
        <end position="92"/>
    </location>
</feature>
<keyword evidence="2" id="KW-1133">Transmembrane helix</keyword>
<gene>
    <name evidence="3" type="ORF">Fmac_030612</name>
</gene>